<evidence type="ECO:0000256" key="2">
    <source>
        <dbReference type="ARBA" id="ARBA00009142"/>
    </source>
</evidence>
<dbReference type="EMBL" id="CP101508">
    <property type="protein sequence ID" value="UTV27285.1"/>
    <property type="molecule type" value="Genomic_DNA"/>
</dbReference>
<evidence type="ECO:0000256" key="1">
    <source>
        <dbReference type="ARBA" id="ARBA00004141"/>
    </source>
</evidence>
<dbReference type="PANTHER" id="PTHR43483">
    <property type="entry name" value="MEMBRANE TRANSPORTER PROTEIN HI_0806-RELATED"/>
    <property type="match status" value="1"/>
</dbReference>
<keyword evidence="5 6" id="KW-0472">Membrane</keyword>
<keyword evidence="3 6" id="KW-0812">Transmembrane</keyword>
<dbReference type="InterPro" id="IPR002781">
    <property type="entry name" value="TM_pro_TauE-like"/>
</dbReference>
<comment type="subcellular location">
    <subcellularLocation>
        <location evidence="6">Cell membrane</location>
        <topology evidence="6">Multi-pass membrane protein</topology>
    </subcellularLocation>
    <subcellularLocation>
        <location evidence="1">Membrane</location>
        <topology evidence="1">Multi-pass membrane protein</topology>
    </subcellularLocation>
</comment>
<protein>
    <recommendedName>
        <fullName evidence="6">Probable membrane transporter protein</fullName>
    </recommendedName>
</protein>
<evidence type="ECO:0000256" key="5">
    <source>
        <dbReference type="ARBA" id="ARBA00023136"/>
    </source>
</evidence>
<dbReference type="Pfam" id="PF01925">
    <property type="entry name" value="TauE"/>
    <property type="match status" value="1"/>
</dbReference>
<sequence>MTENALWLFAMCLGLGGCVGLLAGLLGIGGGLVVVPALVWLLPQAGIDTELVMHIALATSLASIALTSGASARNHFRLGNVDFTIVKSLAPGVILGGLCGSVIAELVPSALLPKIFAVIVLLLALQMLVSMRFDSQRPLPGRFVTVCSGGVIGVVSSLAGIGGGSLTVPYLSAHGVEMRRAIGSAALSGALIAIAGMVGFVTAGMGDEAVPAMSVGYVYLPALAGIVMTSMVTTRFGAALVSRLPTATLKKIFAVFLLSIGIKMFLG</sequence>
<keyword evidence="6" id="KW-1003">Cell membrane</keyword>
<accession>A0ABY5GDU5</accession>
<feature type="transmembrane region" description="Helical" evidence="6">
    <location>
        <begin position="217"/>
        <end position="241"/>
    </location>
</feature>
<feature type="transmembrane region" description="Helical" evidence="6">
    <location>
        <begin position="247"/>
        <end position="266"/>
    </location>
</feature>
<feature type="transmembrane region" description="Helical" evidence="6">
    <location>
        <begin position="84"/>
        <end position="104"/>
    </location>
</feature>
<keyword evidence="4 6" id="KW-1133">Transmembrane helix</keyword>
<comment type="similarity">
    <text evidence="2 6">Belongs to the 4-toluene sulfonate uptake permease (TSUP) (TC 2.A.102) family.</text>
</comment>
<keyword evidence="8" id="KW-1185">Reference proteome</keyword>
<feature type="transmembrane region" description="Helical" evidence="6">
    <location>
        <begin position="143"/>
        <end position="161"/>
    </location>
</feature>
<organism evidence="7 8">
    <name type="scientific">Photobacterium atrarenae</name>
    <dbReference type="NCBI Taxonomy" id="865757"/>
    <lineage>
        <taxon>Bacteria</taxon>
        <taxon>Pseudomonadati</taxon>
        <taxon>Pseudomonadota</taxon>
        <taxon>Gammaproteobacteria</taxon>
        <taxon>Vibrionales</taxon>
        <taxon>Vibrionaceae</taxon>
        <taxon>Photobacterium</taxon>
    </lineage>
</organism>
<proteinExistence type="inferred from homology"/>
<dbReference type="PANTHER" id="PTHR43483:SF3">
    <property type="entry name" value="MEMBRANE TRANSPORTER PROTEIN HI_0806-RELATED"/>
    <property type="match status" value="1"/>
</dbReference>
<feature type="transmembrane region" description="Helical" evidence="6">
    <location>
        <begin position="7"/>
        <end position="39"/>
    </location>
</feature>
<feature type="transmembrane region" description="Helical" evidence="6">
    <location>
        <begin position="110"/>
        <end position="131"/>
    </location>
</feature>
<feature type="transmembrane region" description="Helical" evidence="6">
    <location>
        <begin position="181"/>
        <end position="205"/>
    </location>
</feature>
<evidence type="ECO:0000313" key="7">
    <source>
        <dbReference type="EMBL" id="UTV27285.1"/>
    </source>
</evidence>
<evidence type="ECO:0000256" key="4">
    <source>
        <dbReference type="ARBA" id="ARBA00022989"/>
    </source>
</evidence>
<name>A0ABY5GDU5_9GAMM</name>
<evidence type="ECO:0000313" key="8">
    <source>
        <dbReference type="Proteomes" id="UP001057998"/>
    </source>
</evidence>
<dbReference type="RefSeq" id="WP_255388498.1">
    <property type="nucleotide sequence ID" value="NZ_CP101508.1"/>
</dbReference>
<evidence type="ECO:0000256" key="3">
    <source>
        <dbReference type="ARBA" id="ARBA00022692"/>
    </source>
</evidence>
<reference evidence="7" key="1">
    <citation type="submission" date="2022-07" db="EMBL/GenBank/DDBJ databases">
        <title>Genome sequencing of Photobacterium atrarenae GJH2-4.</title>
        <authorList>
            <person name="Park S.-J."/>
        </authorList>
    </citation>
    <scope>NUCLEOTIDE SEQUENCE</scope>
    <source>
        <strain evidence="7">GJH2-4</strain>
    </source>
</reference>
<feature type="transmembrane region" description="Helical" evidence="6">
    <location>
        <begin position="51"/>
        <end position="72"/>
    </location>
</feature>
<dbReference type="Proteomes" id="UP001057998">
    <property type="component" value="Chromosome 1"/>
</dbReference>
<evidence type="ECO:0000256" key="6">
    <source>
        <dbReference type="RuleBase" id="RU363041"/>
    </source>
</evidence>
<gene>
    <name evidence="7" type="ORF">NNL38_13255</name>
</gene>